<sequence length="296" mass="33557">MPVAFARFAPLMERSLSLRTFNRHETEINEHFWSFKVVSDYARYLAQAEKDIDPLKSTAALFMATGPDAGRIPPNVSQWLSAREELENWLRLSALVSAAAYLEVYLRQAIRSALMSDPLCRFGASRVLDGTVLLKSGNELPYERELEEITKGEWHSRAAAFERIFGRPLSLPQVATLDKIRRIRNEFAHGFGRDLSVPSPSDAALTRAQRLSQTTWQKYIGALSKCAAAIDKFLLTQFIGNFELIHFYHEWKSRPPHPDDKGASPAEALRRSFKRELSTSPGTQFCSDLISYYKAV</sequence>
<dbReference type="KEGG" id="trb:HB776_24495"/>
<organism evidence="1 2">
    <name type="scientific">Tardiphaga robiniae</name>
    <dbReference type="NCBI Taxonomy" id="943830"/>
    <lineage>
        <taxon>Bacteria</taxon>
        <taxon>Pseudomonadati</taxon>
        <taxon>Pseudomonadota</taxon>
        <taxon>Alphaproteobacteria</taxon>
        <taxon>Hyphomicrobiales</taxon>
        <taxon>Nitrobacteraceae</taxon>
        <taxon>Tardiphaga</taxon>
    </lineage>
</organism>
<accession>A0A7G6U4R8</accession>
<gene>
    <name evidence="1" type="ORF">HB776_24495</name>
</gene>
<protein>
    <recommendedName>
        <fullName evidence="3">RiboL-PSP-HEPN domain-containing protein</fullName>
    </recommendedName>
</protein>
<dbReference type="EMBL" id="CP050292">
    <property type="protein sequence ID" value="QND74000.1"/>
    <property type="molecule type" value="Genomic_DNA"/>
</dbReference>
<reference evidence="2" key="1">
    <citation type="journal article" date="2020" name="Mol. Plant Microbe">
        <title>Rhizobial microsymbionts of the narrowly endemic Oxytropis species growing in Kamchatka are characterized by significant genetic diversity and possess a set of genes that are associated with T3SS and T6SS secretion systems and can affect the development of symbiosis.</title>
        <authorList>
            <person name="Safronova V."/>
            <person name="Guro P."/>
            <person name="Sazanova A."/>
            <person name="Kuznetsova I."/>
            <person name="Belimov A."/>
            <person name="Yakubov V."/>
            <person name="Chirak E."/>
            <person name="Afonin A."/>
            <person name="Gogolev Y."/>
            <person name="Andronov E."/>
            <person name="Tikhonovich I."/>
        </authorList>
    </citation>
    <scope>NUCLEOTIDE SEQUENCE [LARGE SCALE GENOMIC DNA]</scope>
    <source>
        <strain evidence="2">581</strain>
    </source>
</reference>
<evidence type="ECO:0000313" key="2">
    <source>
        <dbReference type="Proteomes" id="UP000515291"/>
    </source>
</evidence>
<evidence type="ECO:0000313" key="1">
    <source>
        <dbReference type="EMBL" id="QND74000.1"/>
    </source>
</evidence>
<dbReference type="Proteomes" id="UP000515291">
    <property type="component" value="Chromosome"/>
</dbReference>
<evidence type="ECO:0008006" key="3">
    <source>
        <dbReference type="Google" id="ProtNLM"/>
    </source>
</evidence>
<dbReference type="AlphaFoldDB" id="A0A7G6U4R8"/>
<dbReference type="RefSeq" id="WP_184512545.1">
    <property type="nucleotide sequence ID" value="NZ_CP050292.1"/>
</dbReference>
<name>A0A7G6U4R8_9BRAD</name>
<proteinExistence type="predicted"/>